<reference evidence="3 4" key="1">
    <citation type="journal article" date="2023" name="Plants (Basel)">
        <title>Bridging the Gap: Combining Genomics and Transcriptomics Approaches to Understand Stylosanthes scabra, an Orphan Legume from the Brazilian Caatinga.</title>
        <authorList>
            <person name="Ferreira-Neto J.R.C."/>
            <person name="da Silva M.D."/>
            <person name="Binneck E."/>
            <person name="de Melo N.F."/>
            <person name="da Silva R.H."/>
            <person name="de Melo A.L.T.M."/>
            <person name="Pandolfi V."/>
            <person name="Bustamante F.O."/>
            <person name="Brasileiro-Vidal A.C."/>
            <person name="Benko-Iseppon A.M."/>
        </authorList>
    </citation>
    <scope>NUCLEOTIDE SEQUENCE [LARGE SCALE GENOMIC DNA]</scope>
    <source>
        <tissue evidence="3">Leaves</tissue>
    </source>
</reference>
<name>A0ABU6TKW0_9FABA</name>
<keyword evidence="4" id="KW-1185">Reference proteome</keyword>
<proteinExistence type="inferred from homology"/>
<feature type="region of interest" description="Disordered" evidence="2">
    <location>
        <begin position="491"/>
        <end position="538"/>
    </location>
</feature>
<accession>A0ABU6TKW0</accession>
<comment type="similarity">
    <text evidence="1">Belongs to the LTV1 family.</text>
</comment>
<evidence type="ECO:0008006" key="5">
    <source>
        <dbReference type="Google" id="ProtNLM"/>
    </source>
</evidence>
<evidence type="ECO:0000313" key="3">
    <source>
        <dbReference type="EMBL" id="MED6149125.1"/>
    </source>
</evidence>
<dbReference type="PANTHER" id="PTHR21531">
    <property type="entry name" value="LOW-TEMPERATURE VIABILITY PROTEIN LTV1-RELATED"/>
    <property type="match status" value="1"/>
</dbReference>
<evidence type="ECO:0000256" key="2">
    <source>
        <dbReference type="SAM" id="MobiDB-lite"/>
    </source>
</evidence>
<feature type="region of interest" description="Disordered" evidence="2">
    <location>
        <begin position="48"/>
        <end position="80"/>
    </location>
</feature>
<dbReference type="Proteomes" id="UP001341840">
    <property type="component" value="Unassembled WGS sequence"/>
</dbReference>
<dbReference type="InterPro" id="IPR007307">
    <property type="entry name" value="Ltv1"/>
</dbReference>
<dbReference type="EMBL" id="JASCZI010091133">
    <property type="protein sequence ID" value="MED6149125.1"/>
    <property type="molecule type" value="Genomic_DNA"/>
</dbReference>
<gene>
    <name evidence="3" type="ORF">PIB30_059491</name>
</gene>
<sequence length="559" mass="62557">MGKKKFIDKKKSATFQLLARDSSDPSFGNSPGADRIFVRVDNNPLPATDFISADDEHDGRNSVFDDAPGDNESDDAGDFAFSNSTSSLSQWSRGFVGPAGAKPLPEEVRREILELGFPDDGYNYLIHLREIKNAGGGYAYYQNPKFRVEDIPRDVKAYDASRLRISEVDGEPEPDSIYSVASKTTAVRVQKVVDPEVAALLDDSDLSRFGSDVEDLEEDFVVRANVHEDDDNVEEEKEHICDSKNFSEESMTNGNQNNAHELQVSSHASVTDNLGSSGGVANGVSVTEVGCADEKQRARRLLDEQFDLFERQEYGTDDNDDDADYYEHYRAEEDGSLAEKLKRCLNNDMMDDLEHDDDKYKVPADILKNKEGPKVEEEDCAADVIRRCKEYAEVYEVEEDGDEDIILVEESTDESEVWDCETIVSTYSTLDNHPRKIEAPEVARKKLAGTVSAAMSSSSQLISLRGKEKLPLDFLPGNKSTAGERVIRVKGPSTPKTEYKRKPHGLETKEEKKERKAAVKEERREARRMKKEMKDLYRSEAHRAQKVAAISGPASIHLL</sequence>
<evidence type="ECO:0000256" key="1">
    <source>
        <dbReference type="ARBA" id="ARBA00009078"/>
    </source>
</evidence>
<evidence type="ECO:0000313" key="4">
    <source>
        <dbReference type="Proteomes" id="UP001341840"/>
    </source>
</evidence>
<comment type="caution">
    <text evidence="3">The sequence shown here is derived from an EMBL/GenBank/DDBJ whole genome shotgun (WGS) entry which is preliminary data.</text>
</comment>
<protein>
    <recommendedName>
        <fullName evidence="5">Protein LTV1 homolog</fullName>
    </recommendedName>
</protein>
<feature type="compositionally biased region" description="Acidic residues" evidence="2">
    <location>
        <begin position="67"/>
        <end position="77"/>
    </location>
</feature>
<dbReference type="PANTHER" id="PTHR21531:SF0">
    <property type="entry name" value="PROTEIN LTV1 HOMOLOG"/>
    <property type="match status" value="1"/>
</dbReference>
<feature type="compositionally biased region" description="Basic and acidic residues" evidence="2">
    <location>
        <begin position="497"/>
        <end position="525"/>
    </location>
</feature>
<organism evidence="3 4">
    <name type="scientific">Stylosanthes scabra</name>
    <dbReference type="NCBI Taxonomy" id="79078"/>
    <lineage>
        <taxon>Eukaryota</taxon>
        <taxon>Viridiplantae</taxon>
        <taxon>Streptophyta</taxon>
        <taxon>Embryophyta</taxon>
        <taxon>Tracheophyta</taxon>
        <taxon>Spermatophyta</taxon>
        <taxon>Magnoliopsida</taxon>
        <taxon>eudicotyledons</taxon>
        <taxon>Gunneridae</taxon>
        <taxon>Pentapetalae</taxon>
        <taxon>rosids</taxon>
        <taxon>fabids</taxon>
        <taxon>Fabales</taxon>
        <taxon>Fabaceae</taxon>
        <taxon>Papilionoideae</taxon>
        <taxon>50 kb inversion clade</taxon>
        <taxon>dalbergioids sensu lato</taxon>
        <taxon>Dalbergieae</taxon>
        <taxon>Pterocarpus clade</taxon>
        <taxon>Stylosanthes</taxon>
    </lineage>
</organism>